<evidence type="ECO:0000259" key="9">
    <source>
        <dbReference type="Pfam" id="PF02687"/>
    </source>
</evidence>
<dbReference type="AlphaFoldDB" id="A0A1F5RFQ5"/>
<protein>
    <submittedName>
        <fullName evidence="11">ABC transporter permease</fullName>
    </submittedName>
</protein>
<evidence type="ECO:0000256" key="5">
    <source>
        <dbReference type="ARBA" id="ARBA00022692"/>
    </source>
</evidence>
<keyword evidence="4" id="KW-1003">Cell membrane</keyword>
<evidence type="ECO:0000256" key="7">
    <source>
        <dbReference type="ARBA" id="ARBA00023136"/>
    </source>
</evidence>
<dbReference type="PANTHER" id="PTHR30489">
    <property type="entry name" value="LIPOPROTEIN-RELEASING SYSTEM TRANSMEMBRANE PROTEIN LOLE"/>
    <property type="match status" value="1"/>
</dbReference>
<dbReference type="PANTHER" id="PTHR30489:SF0">
    <property type="entry name" value="LIPOPROTEIN-RELEASING SYSTEM TRANSMEMBRANE PROTEIN LOLE"/>
    <property type="match status" value="1"/>
</dbReference>
<evidence type="ECO:0000313" key="12">
    <source>
        <dbReference type="Proteomes" id="UP000177230"/>
    </source>
</evidence>
<comment type="similarity">
    <text evidence="2">Belongs to the ABC-4 integral membrane protein family. LolC/E subfamily.</text>
</comment>
<dbReference type="Pfam" id="PF12704">
    <property type="entry name" value="MacB_PCD"/>
    <property type="match status" value="1"/>
</dbReference>
<organism evidence="11 12">
    <name type="scientific">Candidatus Edwardsbacteria bacterium GWF2_54_11</name>
    <dbReference type="NCBI Taxonomy" id="1817851"/>
    <lineage>
        <taxon>Bacteria</taxon>
        <taxon>Candidatus Edwardsiibacteriota</taxon>
    </lineage>
</organism>
<evidence type="ECO:0000256" key="4">
    <source>
        <dbReference type="ARBA" id="ARBA00022475"/>
    </source>
</evidence>
<dbReference type="GO" id="GO:0044874">
    <property type="term" value="P:lipoprotein localization to outer membrane"/>
    <property type="evidence" value="ECO:0007669"/>
    <property type="project" value="TreeGrafter"/>
</dbReference>
<comment type="subcellular location">
    <subcellularLocation>
        <location evidence="1">Cell membrane</location>
        <topology evidence="1">Multi-pass membrane protein</topology>
    </subcellularLocation>
</comment>
<feature type="domain" description="ABC3 transporter permease C-terminal" evidence="9">
    <location>
        <begin position="278"/>
        <end position="403"/>
    </location>
</feature>
<feature type="transmembrane region" description="Helical" evidence="8">
    <location>
        <begin position="275"/>
        <end position="301"/>
    </location>
</feature>
<keyword evidence="3" id="KW-0813">Transport</keyword>
<dbReference type="GO" id="GO:0042953">
    <property type="term" value="P:lipoprotein transport"/>
    <property type="evidence" value="ECO:0007669"/>
    <property type="project" value="InterPro"/>
</dbReference>
<evidence type="ECO:0000313" key="11">
    <source>
        <dbReference type="EMBL" id="OGF12881.1"/>
    </source>
</evidence>
<proteinExistence type="inferred from homology"/>
<dbReference type="NCBIfam" id="TIGR02212">
    <property type="entry name" value="lolCE"/>
    <property type="match status" value="1"/>
</dbReference>
<comment type="caution">
    <text evidence="11">The sequence shown here is derived from an EMBL/GenBank/DDBJ whole genome shotgun (WGS) entry which is preliminary data.</text>
</comment>
<dbReference type="Proteomes" id="UP000177230">
    <property type="component" value="Unassembled WGS sequence"/>
</dbReference>
<sequence length="410" mass="45163">MSYEFFIAVRHLKAKRRTGFISVVSLISLAGITVGVGALVIVLSVMNGFQTDLRNRILGTNAHVIILKYHNQPIEGYHELIARIDSLPGIIGSSPFIYTKSMIAVGSRVDGVVLRGVDPEIEKSITDISRNMITGDYDFTAYSDSLPAIVLGVDLADRLVAHLGDTVTVASPQAARATPLGLVPRARQFRLVGVFDAGMYEYNSTLAFIGLNEAQDFLDMGAAVTGIEVKITDIYQAQQVGREIVKKLGPAQYRYNDWIQLNWSLFSALKLEKTVMFLILVLIIMVAAFNIISSLIMTVIEKTREIGILKSMGATSRSIMRIFVYEGLMIGLVGTLLGLGLGYVMCLLLAKYQFIDLPADVYFINKLPVQIQPWDFVLVAAAAVLISFLATIYPAWKASRLDPVEAIRYE</sequence>
<evidence type="ECO:0000256" key="2">
    <source>
        <dbReference type="ARBA" id="ARBA00005236"/>
    </source>
</evidence>
<keyword evidence="7 8" id="KW-0472">Membrane</keyword>
<dbReference type="Pfam" id="PF02687">
    <property type="entry name" value="FtsX"/>
    <property type="match status" value="1"/>
</dbReference>
<dbReference type="InterPro" id="IPR051447">
    <property type="entry name" value="Lipoprotein-release_system"/>
</dbReference>
<feature type="domain" description="MacB-like periplasmic core" evidence="10">
    <location>
        <begin position="25"/>
        <end position="245"/>
    </location>
</feature>
<gene>
    <name evidence="11" type="ORF">A2024_11670</name>
</gene>
<dbReference type="InterPro" id="IPR025857">
    <property type="entry name" value="MacB_PCD"/>
</dbReference>
<evidence type="ECO:0000256" key="6">
    <source>
        <dbReference type="ARBA" id="ARBA00022989"/>
    </source>
</evidence>
<dbReference type="GO" id="GO:0098797">
    <property type="term" value="C:plasma membrane protein complex"/>
    <property type="evidence" value="ECO:0007669"/>
    <property type="project" value="TreeGrafter"/>
</dbReference>
<evidence type="ECO:0000256" key="1">
    <source>
        <dbReference type="ARBA" id="ARBA00004651"/>
    </source>
</evidence>
<dbReference type="InterPro" id="IPR003838">
    <property type="entry name" value="ABC3_permease_C"/>
</dbReference>
<keyword evidence="6 8" id="KW-1133">Transmembrane helix</keyword>
<name>A0A1F5RFQ5_9BACT</name>
<evidence type="ECO:0000256" key="8">
    <source>
        <dbReference type="SAM" id="Phobius"/>
    </source>
</evidence>
<reference evidence="11 12" key="1">
    <citation type="journal article" date="2016" name="Nat. Commun.">
        <title>Thousands of microbial genomes shed light on interconnected biogeochemical processes in an aquifer system.</title>
        <authorList>
            <person name="Anantharaman K."/>
            <person name="Brown C.T."/>
            <person name="Hug L.A."/>
            <person name="Sharon I."/>
            <person name="Castelle C.J."/>
            <person name="Probst A.J."/>
            <person name="Thomas B.C."/>
            <person name="Singh A."/>
            <person name="Wilkins M.J."/>
            <person name="Karaoz U."/>
            <person name="Brodie E.L."/>
            <person name="Williams K.H."/>
            <person name="Hubbard S.S."/>
            <person name="Banfield J.F."/>
        </authorList>
    </citation>
    <scope>NUCLEOTIDE SEQUENCE [LARGE SCALE GENOMIC DNA]</scope>
</reference>
<evidence type="ECO:0000259" key="10">
    <source>
        <dbReference type="Pfam" id="PF12704"/>
    </source>
</evidence>
<keyword evidence="5 8" id="KW-0812">Transmembrane</keyword>
<feature type="transmembrane region" description="Helical" evidence="8">
    <location>
        <begin position="376"/>
        <end position="396"/>
    </location>
</feature>
<dbReference type="InterPro" id="IPR011925">
    <property type="entry name" value="LolCE_TM"/>
</dbReference>
<dbReference type="EMBL" id="MFFM01000028">
    <property type="protein sequence ID" value="OGF12881.1"/>
    <property type="molecule type" value="Genomic_DNA"/>
</dbReference>
<feature type="transmembrane region" description="Helical" evidence="8">
    <location>
        <begin position="20"/>
        <end position="46"/>
    </location>
</feature>
<accession>A0A1F5RFQ5</accession>
<evidence type="ECO:0000256" key="3">
    <source>
        <dbReference type="ARBA" id="ARBA00022448"/>
    </source>
</evidence>
<feature type="transmembrane region" description="Helical" evidence="8">
    <location>
        <begin position="322"/>
        <end position="350"/>
    </location>
</feature>